<sequence length="67" mass="7829">MNFEERLSAFIGRVIEVVYSNQFIQGRLLRVANEVFVVQAESSNYIPEPREVLIFTENVSFIRIPPR</sequence>
<dbReference type="Proteomes" id="UP000253090">
    <property type="component" value="Unassembled WGS sequence"/>
</dbReference>
<comment type="caution">
    <text evidence="1">The sequence shown here is derived from an EMBL/GenBank/DDBJ whole genome shotgun (WGS) entry which is preliminary data.</text>
</comment>
<reference evidence="1 2" key="1">
    <citation type="submission" date="2018-07" db="EMBL/GenBank/DDBJ databases">
        <title>Genomic Encyclopedia of Type Strains, Phase III (KMG-III): the genomes of soil and plant-associated and newly described type strains.</title>
        <authorList>
            <person name="Whitman W."/>
        </authorList>
    </citation>
    <scope>NUCLEOTIDE SEQUENCE [LARGE SCALE GENOMIC DNA]</scope>
    <source>
        <strain evidence="1 2">CECT 8333</strain>
    </source>
</reference>
<dbReference type="AlphaFoldDB" id="A0A369B8M8"/>
<evidence type="ECO:0008006" key="3">
    <source>
        <dbReference type="Google" id="ProtNLM"/>
    </source>
</evidence>
<accession>A0A369B8M8</accession>
<dbReference type="EMBL" id="QPJW01000010">
    <property type="protein sequence ID" value="RCX16948.1"/>
    <property type="molecule type" value="Genomic_DNA"/>
</dbReference>
<name>A0A369B8M8_9BACL</name>
<evidence type="ECO:0000313" key="2">
    <source>
        <dbReference type="Proteomes" id="UP000253090"/>
    </source>
</evidence>
<evidence type="ECO:0000313" key="1">
    <source>
        <dbReference type="EMBL" id="RCX16948.1"/>
    </source>
</evidence>
<keyword evidence="2" id="KW-1185">Reference proteome</keyword>
<dbReference type="RefSeq" id="WP_114498095.1">
    <property type="nucleotide sequence ID" value="NZ_QPJW01000010.1"/>
</dbReference>
<dbReference type="OrthoDB" id="2627454at2"/>
<protein>
    <recommendedName>
        <fullName evidence="3">DUF2642 domain-containing protein</fullName>
    </recommendedName>
</protein>
<organism evidence="1 2">
    <name type="scientific">Fontibacillus phaseoli</name>
    <dbReference type="NCBI Taxonomy" id="1416533"/>
    <lineage>
        <taxon>Bacteria</taxon>
        <taxon>Bacillati</taxon>
        <taxon>Bacillota</taxon>
        <taxon>Bacilli</taxon>
        <taxon>Bacillales</taxon>
        <taxon>Paenibacillaceae</taxon>
        <taxon>Fontibacillus</taxon>
    </lineage>
</organism>
<gene>
    <name evidence="1" type="ORF">DFP94_1108</name>
</gene>
<proteinExistence type="predicted"/>